<dbReference type="OrthoDB" id="6507044at2759"/>
<keyword evidence="3" id="KW-1185">Reference proteome</keyword>
<dbReference type="AlphaFoldDB" id="A0A9W4UU28"/>
<evidence type="ECO:0000259" key="1">
    <source>
        <dbReference type="Pfam" id="PF02136"/>
    </source>
</evidence>
<dbReference type="Proteomes" id="UP001152607">
    <property type="component" value="Unassembled WGS sequence"/>
</dbReference>
<dbReference type="InterPro" id="IPR002075">
    <property type="entry name" value="NTF2_dom"/>
</dbReference>
<dbReference type="EMBL" id="CAOQHR010000010">
    <property type="protein sequence ID" value="CAI6340363.1"/>
    <property type="molecule type" value="Genomic_DNA"/>
</dbReference>
<dbReference type="Pfam" id="PF02136">
    <property type="entry name" value="NTF2"/>
    <property type="match status" value="1"/>
</dbReference>
<evidence type="ECO:0000313" key="2">
    <source>
        <dbReference type="EMBL" id="CAI6340363.1"/>
    </source>
</evidence>
<comment type="caution">
    <text evidence="2">The sequence shown here is derived from an EMBL/GenBank/DDBJ whole genome shotgun (WGS) entry which is preliminary data.</text>
</comment>
<dbReference type="Gene3D" id="3.10.450.50">
    <property type="match status" value="1"/>
</dbReference>
<organism evidence="2 3">
    <name type="scientific">Periconia digitata</name>
    <dbReference type="NCBI Taxonomy" id="1303443"/>
    <lineage>
        <taxon>Eukaryota</taxon>
        <taxon>Fungi</taxon>
        <taxon>Dikarya</taxon>
        <taxon>Ascomycota</taxon>
        <taxon>Pezizomycotina</taxon>
        <taxon>Dothideomycetes</taxon>
        <taxon>Pleosporomycetidae</taxon>
        <taxon>Pleosporales</taxon>
        <taxon>Massarineae</taxon>
        <taxon>Periconiaceae</taxon>
        <taxon>Periconia</taxon>
    </lineage>
</organism>
<accession>A0A9W4UU28</accession>
<proteinExistence type="predicted"/>
<feature type="domain" description="Nuclear transport factor 2" evidence="1">
    <location>
        <begin position="1"/>
        <end position="58"/>
    </location>
</feature>
<gene>
    <name evidence="2" type="ORF">PDIGIT_LOCUS13539</name>
</gene>
<protein>
    <recommendedName>
        <fullName evidence="1">Nuclear transport factor 2 domain-containing protein</fullName>
    </recommendedName>
</protein>
<evidence type="ECO:0000313" key="3">
    <source>
        <dbReference type="Proteomes" id="UP001152607"/>
    </source>
</evidence>
<dbReference type="SUPFAM" id="SSF54427">
    <property type="entry name" value="NTF2-like"/>
    <property type="match status" value="1"/>
</dbReference>
<reference evidence="2" key="1">
    <citation type="submission" date="2023-01" db="EMBL/GenBank/DDBJ databases">
        <authorList>
            <person name="Van Ghelder C."/>
            <person name="Rancurel C."/>
        </authorList>
    </citation>
    <scope>NUCLEOTIDE SEQUENCE</scope>
    <source>
        <strain evidence="2">CNCM I-4278</strain>
    </source>
</reference>
<sequence length="70" mass="7718">MLTFSKDNVQGVAAIHEKFTNLSFTEQLIHQIDQTDIDVQPCADDGIMILVTGKLQVRSYTTSGDSLSKC</sequence>
<dbReference type="InterPro" id="IPR032710">
    <property type="entry name" value="NTF2-like_dom_sf"/>
</dbReference>
<name>A0A9W4UU28_9PLEO</name>